<feature type="region of interest" description="Disordered" evidence="1">
    <location>
        <begin position="148"/>
        <end position="169"/>
    </location>
</feature>
<dbReference type="AlphaFoldDB" id="A0A7Y3T516"/>
<evidence type="ECO:0000256" key="1">
    <source>
        <dbReference type="SAM" id="MobiDB-lite"/>
    </source>
</evidence>
<feature type="compositionally biased region" description="Basic and acidic residues" evidence="1">
    <location>
        <begin position="152"/>
        <end position="162"/>
    </location>
</feature>
<dbReference type="EMBL" id="PKQI01000002">
    <property type="protein sequence ID" value="NNV20806.1"/>
    <property type="molecule type" value="Genomic_DNA"/>
</dbReference>
<organism evidence="2 3">
    <name type="scientific">Brucella pseudogrignonensis</name>
    <dbReference type="NCBI Taxonomy" id="419475"/>
    <lineage>
        <taxon>Bacteria</taxon>
        <taxon>Pseudomonadati</taxon>
        <taxon>Pseudomonadota</taxon>
        <taxon>Alphaproteobacteria</taxon>
        <taxon>Hyphomicrobiales</taxon>
        <taxon>Brucellaceae</taxon>
        <taxon>Brucella/Ochrobactrum group</taxon>
        <taxon>Brucella</taxon>
    </lineage>
</organism>
<name>A0A7Y3T516_9HYPH</name>
<protein>
    <submittedName>
        <fullName evidence="2">Uncharacterized protein</fullName>
    </submittedName>
</protein>
<evidence type="ECO:0000313" key="3">
    <source>
        <dbReference type="Proteomes" id="UP000526233"/>
    </source>
</evidence>
<dbReference type="Proteomes" id="UP000526233">
    <property type="component" value="Unassembled WGS sequence"/>
</dbReference>
<dbReference type="RefSeq" id="WP_007874165.1">
    <property type="nucleotide sequence ID" value="NZ_JBHEEM010000019.1"/>
</dbReference>
<reference evidence="2 3" key="1">
    <citation type="submission" date="2018-11" db="EMBL/GenBank/DDBJ databases">
        <title>Genome sequencing and analysis.</title>
        <authorList>
            <person name="Huang Y.-T."/>
        </authorList>
    </citation>
    <scope>NUCLEOTIDE SEQUENCE [LARGE SCALE GENOMIC DNA]</scope>
    <source>
        <strain evidence="2 3">SHIN</strain>
    </source>
</reference>
<accession>A0A7Y3T516</accession>
<comment type="caution">
    <text evidence="2">The sequence shown here is derived from an EMBL/GenBank/DDBJ whole genome shotgun (WGS) entry which is preliminary data.</text>
</comment>
<sequence>MKTRKIDDCREARVRLAFRLQMKHDVAVTEIAKVMGCSERQYLHWLKRFGLNEQVQIKSSSTENALQRLRTELNKLIDGEELPDKNKAEALMALAKAVKTVGELAVETGASEVDGGALAPSLHEARQALARIDRRIDELAKRRAQEILGRGLDAKSDHDSGKRMAAQGA</sequence>
<gene>
    <name evidence="2" type="ORF">EHE22_10265</name>
</gene>
<evidence type="ECO:0000313" key="2">
    <source>
        <dbReference type="EMBL" id="NNV20806.1"/>
    </source>
</evidence>
<proteinExistence type="predicted"/>